<proteinExistence type="predicted"/>
<keyword evidence="1" id="KW-0472">Membrane</keyword>
<keyword evidence="1" id="KW-1133">Transmembrane helix</keyword>
<keyword evidence="1" id="KW-0812">Transmembrane</keyword>
<name>A0A7S4CFR1_9EUGL</name>
<dbReference type="PANTHER" id="PTHR36327:SF1">
    <property type="entry name" value="OS03G0731100 PROTEIN"/>
    <property type="match status" value="1"/>
</dbReference>
<sequence length="257" mass="26954">MEHATLLTTESYLQSRSSQSKPWLGFVGAGLGCCLVVALATSSSGTTHLWASAPSVTATRGVSTTTAVQGRPFTLAASSYNAPNDVEFDAAEPPVQMVSTTTPNTLMAPAPIATNLAWLAPVAAVLAGALVYLWSSLRKGKDATATALGTSSDLESGTSRVGPLLLGAGAAFALHVGGGPAYAVVPQESGVPLAESPLMQKLLAESESKREERAKERLDDYYRRNFTDYFNFDVGSQIPGKMSAEAAAEKAWLERNK</sequence>
<feature type="transmembrane region" description="Helical" evidence="1">
    <location>
        <begin position="116"/>
        <end position="134"/>
    </location>
</feature>
<dbReference type="EMBL" id="HBJA01022077">
    <property type="protein sequence ID" value="CAE0795917.1"/>
    <property type="molecule type" value="Transcribed_RNA"/>
</dbReference>
<dbReference type="PANTHER" id="PTHR36327">
    <property type="entry name" value="UNNAMED PRODUCT"/>
    <property type="match status" value="1"/>
</dbReference>
<reference evidence="2" key="1">
    <citation type="submission" date="2021-01" db="EMBL/GenBank/DDBJ databases">
        <authorList>
            <person name="Corre E."/>
            <person name="Pelletier E."/>
            <person name="Niang G."/>
            <person name="Scheremetjew M."/>
            <person name="Finn R."/>
            <person name="Kale V."/>
            <person name="Holt S."/>
            <person name="Cochrane G."/>
            <person name="Meng A."/>
            <person name="Brown T."/>
            <person name="Cohen L."/>
        </authorList>
    </citation>
    <scope>NUCLEOTIDE SEQUENCE</scope>
    <source>
        <strain evidence="2">CCMP1594</strain>
    </source>
</reference>
<evidence type="ECO:0000313" key="2">
    <source>
        <dbReference type="EMBL" id="CAE0795917.1"/>
    </source>
</evidence>
<dbReference type="AlphaFoldDB" id="A0A7S4CFR1"/>
<evidence type="ECO:0000256" key="1">
    <source>
        <dbReference type="SAM" id="Phobius"/>
    </source>
</evidence>
<protein>
    <submittedName>
        <fullName evidence="2">Uncharacterized protein</fullName>
    </submittedName>
</protein>
<organism evidence="2">
    <name type="scientific">Eutreptiella gymnastica</name>
    <dbReference type="NCBI Taxonomy" id="73025"/>
    <lineage>
        <taxon>Eukaryota</taxon>
        <taxon>Discoba</taxon>
        <taxon>Euglenozoa</taxon>
        <taxon>Euglenida</taxon>
        <taxon>Spirocuta</taxon>
        <taxon>Euglenophyceae</taxon>
        <taxon>Eutreptiales</taxon>
        <taxon>Eutreptiaceae</taxon>
        <taxon>Eutreptiella</taxon>
    </lineage>
</organism>
<feature type="transmembrane region" description="Helical" evidence="1">
    <location>
        <begin position="23"/>
        <end position="41"/>
    </location>
</feature>
<accession>A0A7S4CFR1</accession>
<gene>
    <name evidence="2" type="ORF">EGYM00163_LOCUS7036</name>
</gene>